<evidence type="ECO:0000313" key="6">
    <source>
        <dbReference type="EMBL" id="SKA92708.1"/>
    </source>
</evidence>
<dbReference type="PROSITE" id="PS00211">
    <property type="entry name" value="ABC_TRANSPORTER_1"/>
    <property type="match status" value="1"/>
</dbReference>
<proteinExistence type="inferred from homology"/>
<dbReference type="PANTHER" id="PTHR24220">
    <property type="entry name" value="IMPORT ATP-BINDING PROTEIN"/>
    <property type="match status" value="1"/>
</dbReference>
<dbReference type="InterPro" id="IPR017911">
    <property type="entry name" value="MacB-like_ATP-bd"/>
</dbReference>
<dbReference type="FunFam" id="3.40.50.300:FF:000032">
    <property type="entry name" value="Export ABC transporter ATP-binding protein"/>
    <property type="match status" value="1"/>
</dbReference>
<keyword evidence="7" id="KW-1185">Reference proteome</keyword>
<dbReference type="OrthoDB" id="9802264at2"/>
<dbReference type="SMART" id="SM00382">
    <property type="entry name" value="AAA"/>
    <property type="match status" value="1"/>
</dbReference>
<dbReference type="Proteomes" id="UP000190774">
    <property type="component" value="Unassembled WGS sequence"/>
</dbReference>
<evidence type="ECO:0000313" key="7">
    <source>
        <dbReference type="Proteomes" id="UP000190774"/>
    </source>
</evidence>
<dbReference type="GO" id="GO:0098796">
    <property type="term" value="C:membrane protein complex"/>
    <property type="evidence" value="ECO:0007669"/>
    <property type="project" value="UniProtKB-ARBA"/>
</dbReference>
<evidence type="ECO:0000256" key="2">
    <source>
        <dbReference type="ARBA" id="ARBA00022741"/>
    </source>
</evidence>
<dbReference type="PANTHER" id="PTHR24220:SF86">
    <property type="entry name" value="ABC TRANSPORTER ABCH.1"/>
    <property type="match status" value="1"/>
</dbReference>
<comment type="similarity">
    <text evidence="4">Belongs to the ABC transporter superfamily. Macrolide exporter (TC 3.A.1.122) family.</text>
</comment>
<dbReference type="GO" id="GO:0022857">
    <property type="term" value="F:transmembrane transporter activity"/>
    <property type="evidence" value="ECO:0007669"/>
    <property type="project" value="TreeGrafter"/>
</dbReference>
<protein>
    <submittedName>
        <fullName evidence="6">Putative ABC transport system ATP-binding protein</fullName>
    </submittedName>
</protein>
<sequence>MAEPIISLRDIRKSYKMGDVISQVLQGVSFDIYPGEYVCIMGPSGCGKSTLLNVLGCLDQPTSGDYFLGGENVATLNDDDLSAARNRNLGFIFQSYNLIQQLTVVENISVPMYYGGADDHHMREVAIRLAQQVGLGHRLYHKPNELSGGQQQRVAIARALSNSPLMILADEATGNLDSKSGQEILALFDELNEQGKTLVFVTHDERMVERCSRIIRLRDGVVERDEPGAKAKQKLAQMAVA</sequence>
<dbReference type="GO" id="GO:0005886">
    <property type="term" value="C:plasma membrane"/>
    <property type="evidence" value="ECO:0007669"/>
    <property type="project" value="TreeGrafter"/>
</dbReference>
<accession>A0A1T4XU79</accession>
<dbReference type="PROSITE" id="PS50893">
    <property type="entry name" value="ABC_TRANSPORTER_2"/>
    <property type="match status" value="1"/>
</dbReference>
<evidence type="ECO:0000256" key="4">
    <source>
        <dbReference type="ARBA" id="ARBA00038388"/>
    </source>
</evidence>
<dbReference type="Gene3D" id="3.40.50.300">
    <property type="entry name" value="P-loop containing nucleotide triphosphate hydrolases"/>
    <property type="match status" value="1"/>
</dbReference>
<keyword evidence="1" id="KW-0813">Transport</keyword>
<dbReference type="STRING" id="48467.SAMN02745166_01934"/>
<dbReference type="GO" id="GO:0005524">
    <property type="term" value="F:ATP binding"/>
    <property type="evidence" value="ECO:0007669"/>
    <property type="project" value="UniProtKB-KW"/>
</dbReference>
<dbReference type="EMBL" id="FUYE01000005">
    <property type="protein sequence ID" value="SKA92708.1"/>
    <property type="molecule type" value="Genomic_DNA"/>
</dbReference>
<evidence type="ECO:0000259" key="5">
    <source>
        <dbReference type="PROSITE" id="PS50893"/>
    </source>
</evidence>
<dbReference type="InterPro" id="IPR003593">
    <property type="entry name" value="AAA+_ATPase"/>
</dbReference>
<dbReference type="InterPro" id="IPR027417">
    <property type="entry name" value="P-loop_NTPase"/>
</dbReference>
<feature type="domain" description="ABC transporter" evidence="5">
    <location>
        <begin position="6"/>
        <end position="240"/>
    </location>
</feature>
<dbReference type="Pfam" id="PF00005">
    <property type="entry name" value="ABC_tran"/>
    <property type="match status" value="1"/>
</dbReference>
<organism evidence="6 7">
    <name type="scientific">Prosthecobacter debontii</name>
    <dbReference type="NCBI Taxonomy" id="48467"/>
    <lineage>
        <taxon>Bacteria</taxon>
        <taxon>Pseudomonadati</taxon>
        <taxon>Verrucomicrobiota</taxon>
        <taxon>Verrucomicrobiia</taxon>
        <taxon>Verrucomicrobiales</taxon>
        <taxon>Verrucomicrobiaceae</taxon>
        <taxon>Prosthecobacter</taxon>
    </lineage>
</organism>
<gene>
    <name evidence="6" type="ORF">SAMN02745166_01934</name>
</gene>
<reference evidence="7" key="1">
    <citation type="submission" date="2017-02" db="EMBL/GenBank/DDBJ databases">
        <authorList>
            <person name="Varghese N."/>
            <person name="Submissions S."/>
        </authorList>
    </citation>
    <scope>NUCLEOTIDE SEQUENCE [LARGE SCALE GENOMIC DNA]</scope>
    <source>
        <strain evidence="7">ATCC 700200</strain>
    </source>
</reference>
<keyword evidence="2" id="KW-0547">Nucleotide-binding</keyword>
<dbReference type="SUPFAM" id="SSF52540">
    <property type="entry name" value="P-loop containing nucleoside triphosphate hydrolases"/>
    <property type="match status" value="1"/>
</dbReference>
<dbReference type="RefSeq" id="WP_078813114.1">
    <property type="nucleotide sequence ID" value="NZ_FUYE01000005.1"/>
</dbReference>
<evidence type="ECO:0000256" key="3">
    <source>
        <dbReference type="ARBA" id="ARBA00022840"/>
    </source>
</evidence>
<dbReference type="InterPro" id="IPR015854">
    <property type="entry name" value="ABC_transpr_LolD-like"/>
</dbReference>
<dbReference type="InterPro" id="IPR003439">
    <property type="entry name" value="ABC_transporter-like_ATP-bd"/>
</dbReference>
<evidence type="ECO:0000256" key="1">
    <source>
        <dbReference type="ARBA" id="ARBA00022448"/>
    </source>
</evidence>
<dbReference type="CDD" id="cd03255">
    <property type="entry name" value="ABC_MJ0796_LolCDE_FtsE"/>
    <property type="match status" value="1"/>
</dbReference>
<name>A0A1T4XU79_9BACT</name>
<dbReference type="GO" id="GO:0016887">
    <property type="term" value="F:ATP hydrolysis activity"/>
    <property type="evidence" value="ECO:0007669"/>
    <property type="project" value="InterPro"/>
</dbReference>
<dbReference type="InterPro" id="IPR017871">
    <property type="entry name" value="ABC_transporter-like_CS"/>
</dbReference>
<keyword evidence="3 6" id="KW-0067">ATP-binding</keyword>
<dbReference type="AlphaFoldDB" id="A0A1T4XU79"/>